<evidence type="ECO:0000256" key="7">
    <source>
        <dbReference type="ARBA" id="ARBA00023065"/>
    </source>
</evidence>
<sequence>MHRAVFTTSLIALSTGSSALFAQSSLSLSGLLDAGLTYVSNSSGHGNVQFVDGVDVPNLIILTGKEDLGQGTSFIFQLEDQYLLGTGSWPQGKSMFTWESMAGFDSHRLGTLTFGNLRDFMVDSVFLGHNDGSEMYDGTYGIAGGPFTKLNLPNNPTGSFNWDRMGFNAAIPNSVKYAMPAWNGFSGGALYSFGGVPGSIGSNNGSSFGVNYARGSFGANAAITNVKYVISGVEASIRNWGVGAHYYLGKLTMAALFTAIHNGANGGAVWEGQLSGFWQIDPAWGLGAAYVYMKGNSEVDNNHVHEVSSALSYALSKRTAVYTTVVYQRTNRGANALINGLNNPGSASSGPSQFLARIGVLTHF</sequence>
<organism evidence="13 14">
    <name type="scientific">Paraburkholderia acidicola</name>
    <dbReference type="NCBI Taxonomy" id="1912599"/>
    <lineage>
        <taxon>Bacteria</taxon>
        <taxon>Pseudomonadati</taxon>
        <taxon>Pseudomonadota</taxon>
        <taxon>Betaproteobacteria</taxon>
        <taxon>Burkholderiales</taxon>
        <taxon>Burkholderiaceae</taxon>
        <taxon>Paraburkholderia</taxon>
    </lineage>
</organism>
<keyword evidence="6 11" id="KW-0732">Signal</keyword>
<proteinExistence type="predicted"/>
<comment type="subcellular location">
    <subcellularLocation>
        <location evidence="1">Cell outer membrane</location>
        <topology evidence="1">Multi-pass membrane protein</topology>
    </subcellularLocation>
</comment>
<dbReference type="AlphaFoldDB" id="A0A2A4EXW3"/>
<comment type="subunit">
    <text evidence="2">Homotrimer.</text>
</comment>
<dbReference type="SUPFAM" id="SSF56935">
    <property type="entry name" value="Porins"/>
    <property type="match status" value="1"/>
</dbReference>
<feature type="domain" description="Porin" evidence="12">
    <location>
        <begin position="10"/>
        <end position="331"/>
    </location>
</feature>
<keyword evidence="5" id="KW-0812">Transmembrane</keyword>
<keyword evidence="3" id="KW-0813">Transport</keyword>
<gene>
    <name evidence="13" type="ORF">BWP39_12210</name>
</gene>
<evidence type="ECO:0000256" key="8">
    <source>
        <dbReference type="ARBA" id="ARBA00023114"/>
    </source>
</evidence>
<dbReference type="PANTHER" id="PTHR34501:SF9">
    <property type="entry name" value="MAJOR OUTER MEMBRANE PROTEIN P.IA"/>
    <property type="match status" value="1"/>
</dbReference>
<dbReference type="GO" id="GO:0046930">
    <property type="term" value="C:pore complex"/>
    <property type="evidence" value="ECO:0007669"/>
    <property type="project" value="UniProtKB-KW"/>
</dbReference>
<dbReference type="PANTHER" id="PTHR34501">
    <property type="entry name" value="PROTEIN YDDL-RELATED"/>
    <property type="match status" value="1"/>
</dbReference>
<evidence type="ECO:0000259" key="12">
    <source>
        <dbReference type="Pfam" id="PF13609"/>
    </source>
</evidence>
<evidence type="ECO:0000313" key="13">
    <source>
        <dbReference type="EMBL" id="PCE25282.1"/>
    </source>
</evidence>
<keyword evidence="9" id="KW-0472">Membrane</keyword>
<evidence type="ECO:0000256" key="11">
    <source>
        <dbReference type="SAM" id="SignalP"/>
    </source>
</evidence>
<evidence type="ECO:0000256" key="4">
    <source>
        <dbReference type="ARBA" id="ARBA00022452"/>
    </source>
</evidence>
<keyword evidence="4" id="KW-1134">Transmembrane beta strand</keyword>
<accession>A0A2A4EXW3</accession>
<evidence type="ECO:0000256" key="9">
    <source>
        <dbReference type="ARBA" id="ARBA00023136"/>
    </source>
</evidence>
<evidence type="ECO:0000256" key="5">
    <source>
        <dbReference type="ARBA" id="ARBA00022692"/>
    </source>
</evidence>
<evidence type="ECO:0000256" key="10">
    <source>
        <dbReference type="ARBA" id="ARBA00023237"/>
    </source>
</evidence>
<feature type="signal peptide" evidence="11">
    <location>
        <begin position="1"/>
        <end position="22"/>
    </location>
</feature>
<reference evidence="13 14" key="1">
    <citation type="submission" date="2017-01" db="EMBL/GenBank/DDBJ databases">
        <title>Whole-Genome Shotgun Sequencing of Two beta-Proteobacterial Species in Search of the Bulgecin Biosynthetic Cluster.</title>
        <authorList>
            <person name="Horsman M.E."/>
            <person name="Marous D.R."/>
            <person name="Li R."/>
            <person name="Oliver R.A."/>
            <person name="Byun B."/>
            <person name="Emrich S.J."/>
            <person name="Boggess B."/>
            <person name="Townsend C.A."/>
            <person name="Mobashery S."/>
        </authorList>
    </citation>
    <scope>NUCLEOTIDE SEQUENCE [LARGE SCALE GENOMIC DNA]</scope>
    <source>
        <strain evidence="13 14">ATCC 31363</strain>
    </source>
</reference>
<evidence type="ECO:0000256" key="1">
    <source>
        <dbReference type="ARBA" id="ARBA00004571"/>
    </source>
</evidence>
<evidence type="ECO:0000256" key="6">
    <source>
        <dbReference type="ARBA" id="ARBA00022729"/>
    </source>
</evidence>
<dbReference type="GO" id="GO:0015288">
    <property type="term" value="F:porin activity"/>
    <property type="evidence" value="ECO:0007669"/>
    <property type="project" value="UniProtKB-KW"/>
</dbReference>
<dbReference type="OrthoDB" id="8957883at2"/>
<dbReference type="Gene3D" id="2.40.160.10">
    <property type="entry name" value="Porin"/>
    <property type="match status" value="1"/>
</dbReference>
<dbReference type="InterPro" id="IPR050298">
    <property type="entry name" value="Gram-neg_bact_OMP"/>
</dbReference>
<dbReference type="InterPro" id="IPR023614">
    <property type="entry name" value="Porin_dom_sf"/>
</dbReference>
<keyword evidence="10" id="KW-0998">Cell outer membrane</keyword>
<feature type="chain" id="PRO_5012314002" evidence="11">
    <location>
        <begin position="23"/>
        <end position="364"/>
    </location>
</feature>
<protein>
    <submittedName>
        <fullName evidence="13">Porin</fullName>
    </submittedName>
</protein>
<dbReference type="InterPro" id="IPR033900">
    <property type="entry name" value="Gram_neg_porin_domain"/>
</dbReference>
<dbReference type="CDD" id="cd00342">
    <property type="entry name" value="gram_neg_porins"/>
    <property type="match status" value="1"/>
</dbReference>
<keyword evidence="8" id="KW-0626">Porin</keyword>
<dbReference type="GO" id="GO:0006811">
    <property type="term" value="P:monoatomic ion transport"/>
    <property type="evidence" value="ECO:0007669"/>
    <property type="project" value="UniProtKB-KW"/>
</dbReference>
<evidence type="ECO:0000256" key="2">
    <source>
        <dbReference type="ARBA" id="ARBA00011233"/>
    </source>
</evidence>
<dbReference type="RefSeq" id="WP_096720464.1">
    <property type="nucleotide sequence ID" value="NZ_MTZV01000004.1"/>
</dbReference>
<dbReference type="Proteomes" id="UP000218022">
    <property type="component" value="Unassembled WGS sequence"/>
</dbReference>
<dbReference type="Pfam" id="PF13609">
    <property type="entry name" value="Porin_4"/>
    <property type="match status" value="1"/>
</dbReference>
<name>A0A2A4EXW3_9BURK</name>
<dbReference type="GO" id="GO:0009279">
    <property type="term" value="C:cell outer membrane"/>
    <property type="evidence" value="ECO:0007669"/>
    <property type="project" value="UniProtKB-SubCell"/>
</dbReference>
<evidence type="ECO:0000313" key="14">
    <source>
        <dbReference type="Proteomes" id="UP000218022"/>
    </source>
</evidence>
<dbReference type="EMBL" id="MTZV01000004">
    <property type="protein sequence ID" value="PCE25282.1"/>
    <property type="molecule type" value="Genomic_DNA"/>
</dbReference>
<evidence type="ECO:0000256" key="3">
    <source>
        <dbReference type="ARBA" id="ARBA00022448"/>
    </source>
</evidence>
<comment type="caution">
    <text evidence="13">The sequence shown here is derived from an EMBL/GenBank/DDBJ whole genome shotgun (WGS) entry which is preliminary data.</text>
</comment>
<keyword evidence="7" id="KW-0406">Ion transport</keyword>